<dbReference type="SUPFAM" id="SSF52343">
    <property type="entry name" value="Ferredoxin reductase-like, C-terminal NADP-linked domain"/>
    <property type="match status" value="1"/>
</dbReference>
<dbReference type="GeneID" id="70135604"/>
<dbReference type="InterPro" id="IPR036396">
    <property type="entry name" value="Cyt_P450_sf"/>
</dbReference>
<evidence type="ECO:0000256" key="3">
    <source>
        <dbReference type="ARBA" id="ARBA00022448"/>
    </source>
</evidence>
<evidence type="ECO:0000256" key="14">
    <source>
        <dbReference type="ARBA" id="ARBA00047827"/>
    </source>
</evidence>
<dbReference type="SUPFAM" id="SSF48264">
    <property type="entry name" value="Cytochrome P450"/>
    <property type="match status" value="1"/>
</dbReference>
<dbReference type="Gene3D" id="3.40.50.360">
    <property type="match status" value="1"/>
</dbReference>
<dbReference type="InterPro" id="IPR023206">
    <property type="entry name" value="Bifunctional_P450_P450_red"/>
</dbReference>
<feature type="compositionally biased region" description="Basic and acidic residues" evidence="18">
    <location>
        <begin position="468"/>
        <end position="479"/>
    </location>
</feature>
<keyword evidence="3 16" id="KW-0813">Transport</keyword>
<dbReference type="InterPro" id="IPR001128">
    <property type="entry name" value="Cyt_P450"/>
</dbReference>
<dbReference type="InterPro" id="IPR017938">
    <property type="entry name" value="Riboflavin_synthase-like_b-brl"/>
</dbReference>
<organism evidence="21 22">
    <name type="scientific">Truncatella angustata</name>
    <dbReference type="NCBI Taxonomy" id="152316"/>
    <lineage>
        <taxon>Eukaryota</taxon>
        <taxon>Fungi</taxon>
        <taxon>Dikarya</taxon>
        <taxon>Ascomycota</taxon>
        <taxon>Pezizomycotina</taxon>
        <taxon>Sordariomycetes</taxon>
        <taxon>Xylariomycetidae</taxon>
        <taxon>Amphisphaeriales</taxon>
        <taxon>Sporocadaceae</taxon>
        <taxon>Truncatella</taxon>
    </lineage>
</organism>
<dbReference type="GO" id="GO:0005829">
    <property type="term" value="C:cytosol"/>
    <property type="evidence" value="ECO:0007669"/>
    <property type="project" value="TreeGrafter"/>
</dbReference>
<dbReference type="GO" id="GO:0010181">
    <property type="term" value="F:FMN binding"/>
    <property type="evidence" value="ECO:0007669"/>
    <property type="project" value="UniProtKB-UniRule"/>
</dbReference>
<dbReference type="InterPro" id="IPR029039">
    <property type="entry name" value="Flavoprotein-like_sf"/>
</dbReference>
<dbReference type="Pfam" id="PF00067">
    <property type="entry name" value="p450"/>
    <property type="match status" value="1"/>
</dbReference>
<comment type="cofactor">
    <cofactor evidence="1 16 17">
        <name>heme</name>
        <dbReference type="ChEBI" id="CHEBI:30413"/>
    </cofactor>
</comment>
<feature type="domain" description="Flavodoxin-like" evidence="19">
    <location>
        <begin position="498"/>
        <end position="641"/>
    </location>
</feature>
<dbReference type="Gene3D" id="1.10.630.10">
    <property type="entry name" value="Cytochrome P450"/>
    <property type="match status" value="1"/>
</dbReference>
<comment type="caution">
    <text evidence="21">The sequence shown here is derived from an EMBL/GenBank/DDBJ whole genome shotgun (WGS) entry which is preliminary data.</text>
</comment>
<evidence type="ECO:0000256" key="13">
    <source>
        <dbReference type="ARBA" id="ARBA00023033"/>
    </source>
</evidence>
<feature type="domain" description="FAD-binding FR-type" evidence="20">
    <location>
        <begin position="678"/>
        <end position="907"/>
    </location>
</feature>
<keyword evidence="10 16" id="KW-0249">Electron transport</keyword>
<keyword evidence="11 16" id="KW-0560">Oxidoreductase</keyword>
<keyword evidence="13 16" id="KW-0503">Monooxygenase</keyword>
<dbReference type="FunFam" id="1.10.630.10:FF:000040">
    <property type="entry name" value="Bifunctional cytochrome P450/NADPH--P450 reductase"/>
    <property type="match status" value="1"/>
</dbReference>
<dbReference type="PROSITE" id="PS51384">
    <property type="entry name" value="FAD_FR"/>
    <property type="match status" value="1"/>
</dbReference>
<evidence type="ECO:0000256" key="16">
    <source>
        <dbReference type="PIRNR" id="PIRNR000209"/>
    </source>
</evidence>
<dbReference type="Gene3D" id="1.20.990.10">
    <property type="entry name" value="NADPH-cytochrome p450 Reductase, Chain A, domain 3"/>
    <property type="match status" value="1"/>
</dbReference>
<evidence type="ECO:0000313" key="22">
    <source>
        <dbReference type="Proteomes" id="UP000758603"/>
    </source>
</evidence>
<evidence type="ECO:0000256" key="15">
    <source>
        <dbReference type="ARBA" id="ARBA00049342"/>
    </source>
</evidence>
<name>A0A9P8UR16_9PEZI</name>
<dbReference type="PRINTS" id="PR00463">
    <property type="entry name" value="EP450I"/>
</dbReference>
<reference evidence="21" key="1">
    <citation type="journal article" date="2021" name="Nat. Commun.">
        <title>Genetic determinants of endophytism in the Arabidopsis root mycobiome.</title>
        <authorList>
            <person name="Mesny F."/>
            <person name="Miyauchi S."/>
            <person name="Thiergart T."/>
            <person name="Pickel B."/>
            <person name="Atanasova L."/>
            <person name="Karlsson M."/>
            <person name="Huettel B."/>
            <person name="Barry K.W."/>
            <person name="Haridas S."/>
            <person name="Chen C."/>
            <person name="Bauer D."/>
            <person name="Andreopoulos W."/>
            <person name="Pangilinan J."/>
            <person name="LaButti K."/>
            <person name="Riley R."/>
            <person name="Lipzen A."/>
            <person name="Clum A."/>
            <person name="Drula E."/>
            <person name="Henrissat B."/>
            <person name="Kohler A."/>
            <person name="Grigoriev I.V."/>
            <person name="Martin F.M."/>
            <person name="Hacquard S."/>
        </authorList>
    </citation>
    <scope>NUCLEOTIDE SEQUENCE</scope>
    <source>
        <strain evidence="21">MPI-SDFR-AT-0073</strain>
    </source>
</reference>
<evidence type="ECO:0000313" key="21">
    <source>
        <dbReference type="EMBL" id="KAH6656892.1"/>
    </source>
</evidence>
<evidence type="ECO:0000256" key="8">
    <source>
        <dbReference type="ARBA" id="ARBA00022827"/>
    </source>
</evidence>
<dbReference type="Proteomes" id="UP000758603">
    <property type="component" value="Unassembled WGS sequence"/>
</dbReference>
<dbReference type="PANTHER" id="PTHR19384">
    <property type="entry name" value="NITRIC OXIDE SYNTHASE-RELATED"/>
    <property type="match status" value="1"/>
</dbReference>
<keyword evidence="4 16" id="KW-0349">Heme</keyword>
<dbReference type="Pfam" id="PF00258">
    <property type="entry name" value="Flavodoxin_1"/>
    <property type="match status" value="1"/>
</dbReference>
<evidence type="ECO:0000256" key="2">
    <source>
        <dbReference type="ARBA" id="ARBA00010018"/>
    </source>
</evidence>
<dbReference type="InterPro" id="IPR008254">
    <property type="entry name" value="Flavodoxin/NO_synth"/>
</dbReference>
<dbReference type="GO" id="GO:0005506">
    <property type="term" value="F:iron ion binding"/>
    <property type="evidence" value="ECO:0007669"/>
    <property type="project" value="UniProtKB-UniRule"/>
</dbReference>
<feature type="binding site" description="axial binding residue" evidence="17">
    <location>
        <position position="404"/>
    </location>
    <ligand>
        <name>heme</name>
        <dbReference type="ChEBI" id="CHEBI:30413"/>
    </ligand>
    <ligandPart>
        <name>Fe</name>
        <dbReference type="ChEBI" id="CHEBI:18248"/>
    </ligandPart>
</feature>
<evidence type="ECO:0000256" key="10">
    <source>
        <dbReference type="ARBA" id="ARBA00022982"/>
    </source>
</evidence>
<dbReference type="InterPro" id="IPR017972">
    <property type="entry name" value="Cyt_P450_CS"/>
</dbReference>
<dbReference type="Pfam" id="PF00175">
    <property type="entry name" value="NAD_binding_1"/>
    <property type="match status" value="1"/>
</dbReference>
<dbReference type="GO" id="GO:0020037">
    <property type="term" value="F:heme binding"/>
    <property type="evidence" value="ECO:0007669"/>
    <property type="project" value="UniProtKB-UniRule"/>
</dbReference>
<dbReference type="Gene3D" id="3.40.50.80">
    <property type="entry name" value="Nucleotide-binding domain of ferredoxin-NADP reductase (FNR) module"/>
    <property type="match status" value="1"/>
</dbReference>
<keyword evidence="9 16" id="KW-0521">NADP</keyword>
<dbReference type="InterPro" id="IPR039261">
    <property type="entry name" value="FNR_nucleotide-bd"/>
</dbReference>
<comment type="catalytic activity">
    <reaction evidence="14 16">
        <text>an organic molecule + reduced [NADPH--hemoprotein reductase] + O2 = an alcohol + oxidized [NADPH--hemoprotein reductase] + H2O + H(+)</text>
        <dbReference type="Rhea" id="RHEA:17149"/>
        <dbReference type="Rhea" id="RHEA-COMP:11964"/>
        <dbReference type="Rhea" id="RHEA-COMP:11965"/>
        <dbReference type="ChEBI" id="CHEBI:15377"/>
        <dbReference type="ChEBI" id="CHEBI:15378"/>
        <dbReference type="ChEBI" id="CHEBI:15379"/>
        <dbReference type="ChEBI" id="CHEBI:30879"/>
        <dbReference type="ChEBI" id="CHEBI:57618"/>
        <dbReference type="ChEBI" id="CHEBI:58210"/>
        <dbReference type="ChEBI" id="CHEBI:142491"/>
        <dbReference type="EC" id="1.14.14.1"/>
    </reaction>
</comment>
<keyword evidence="12 16" id="KW-0408">Iron</keyword>
<keyword evidence="8 16" id="KW-0274">FAD</keyword>
<dbReference type="PROSITE" id="PS50902">
    <property type="entry name" value="FLAVODOXIN_LIKE"/>
    <property type="match status" value="1"/>
</dbReference>
<keyword evidence="22" id="KW-1185">Reference proteome</keyword>
<dbReference type="EC" id="1.14.14.1" evidence="16"/>
<dbReference type="PRINTS" id="PR00385">
    <property type="entry name" value="P450"/>
</dbReference>
<accession>A0A9P8UR16</accession>
<dbReference type="RefSeq" id="XP_045961126.1">
    <property type="nucleotide sequence ID" value="XM_046106713.1"/>
</dbReference>
<dbReference type="GO" id="GO:0003958">
    <property type="term" value="F:NADPH-hemoprotein reductase activity"/>
    <property type="evidence" value="ECO:0007669"/>
    <property type="project" value="UniProtKB-UniRule"/>
</dbReference>
<evidence type="ECO:0000256" key="18">
    <source>
        <dbReference type="SAM" id="MobiDB-lite"/>
    </source>
</evidence>
<dbReference type="Pfam" id="PF00667">
    <property type="entry name" value="FAD_binding_1"/>
    <property type="match status" value="1"/>
</dbReference>
<comment type="catalytic activity">
    <reaction evidence="15 16">
        <text>2 oxidized [cytochrome P450] + NADPH = 2 reduced [cytochrome P450] + NADP(+) + H(+)</text>
        <dbReference type="Rhea" id="RHEA:24040"/>
        <dbReference type="Rhea" id="RHEA-COMP:14627"/>
        <dbReference type="Rhea" id="RHEA-COMP:14628"/>
        <dbReference type="ChEBI" id="CHEBI:15378"/>
        <dbReference type="ChEBI" id="CHEBI:55376"/>
        <dbReference type="ChEBI" id="CHEBI:57783"/>
        <dbReference type="ChEBI" id="CHEBI:58349"/>
        <dbReference type="ChEBI" id="CHEBI:60344"/>
        <dbReference type="EC" id="1.6.2.4"/>
    </reaction>
</comment>
<evidence type="ECO:0000256" key="17">
    <source>
        <dbReference type="PIRSR" id="PIRSR000209-1"/>
    </source>
</evidence>
<dbReference type="AlphaFoldDB" id="A0A9P8UR16"/>
<evidence type="ECO:0000259" key="20">
    <source>
        <dbReference type="PROSITE" id="PS51384"/>
    </source>
</evidence>
<protein>
    <recommendedName>
        <fullName evidence="16">Bifunctional cytochrome P450/NADPH--P450 reductase</fullName>
    </recommendedName>
    <domain>
        <recommendedName>
            <fullName evidence="16">Cytochrome P450</fullName>
            <ecNumber evidence="16">1.14.14.1</ecNumber>
        </recommendedName>
    </domain>
    <domain>
        <recommendedName>
            <fullName evidence="16">NADPH--cytochrome P450 reductase</fullName>
            <ecNumber evidence="16">1.6.2.4</ecNumber>
        </recommendedName>
    </domain>
</protein>
<dbReference type="InterPro" id="IPR017927">
    <property type="entry name" value="FAD-bd_FR_type"/>
</dbReference>
<gene>
    <name evidence="21" type="ORF">BKA67DRAFT_655197</name>
</gene>
<dbReference type="EC" id="1.6.2.4" evidence="16"/>
<keyword evidence="7 16" id="KW-0479">Metal-binding</keyword>
<evidence type="ECO:0000256" key="12">
    <source>
        <dbReference type="ARBA" id="ARBA00023004"/>
    </source>
</evidence>
<dbReference type="InterPro" id="IPR023173">
    <property type="entry name" value="NADPH_Cyt_P450_Rdtase_alpha"/>
</dbReference>
<dbReference type="Gene3D" id="2.40.30.10">
    <property type="entry name" value="Translation factors"/>
    <property type="match status" value="1"/>
</dbReference>
<proteinExistence type="inferred from homology"/>
<evidence type="ECO:0000256" key="9">
    <source>
        <dbReference type="ARBA" id="ARBA00022857"/>
    </source>
</evidence>
<keyword evidence="5 16" id="KW-0285">Flavoprotein</keyword>
<dbReference type="FunFam" id="2.40.30.10:FF:000198">
    <property type="entry name" value="Bifunctional cytochrome P450/NADPH--P450 reductase"/>
    <property type="match status" value="1"/>
</dbReference>
<evidence type="ECO:0000256" key="5">
    <source>
        <dbReference type="ARBA" id="ARBA00022630"/>
    </source>
</evidence>
<dbReference type="GO" id="GO:0050660">
    <property type="term" value="F:flavin adenine dinucleotide binding"/>
    <property type="evidence" value="ECO:0007669"/>
    <property type="project" value="TreeGrafter"/>
</dbReference>
<evidence type="ECO:0000256" key="11">
    <source>
        <dbReference type="ARBA" id="ARBA00023002"/>
    </source>
</evidence>
<dbReference type="SUPFAM" id="SSF52218">
    <property type="entry name" value="Flavoproteins"/>
    <property type="match status" value="1"/>
</dbReference>
<dbReference type="PANTHER" id="PTHR19384:SF127">
    <property type="entry name" value="BIFUNCTIONAL CYTOCHROME P450_NADPH--P450 REDUCTASE"/>
    <property type="match status" value="1"/>
</dbReference>
<dbReference type="PIRSF" id="PIRSF000209">
    <property type="entry name" value="Bifunctional_P450_P450R"/>
    <property type="match status" value="1"/>
</dbReference>
<sequence length="1069" mass="118823">MTETVPIPEPPALPLIGHIGTIDQTFPLGSFMGLAEKYGEIYRLQFPGRNVVVVSTHALIDEVCNEKRFKKVPAGALKEIRNGVHDGLFTAELEEPNWGIAHRVLMPAFGPMSIRGMFDEMHDIATQLAMKWARYGSSSPVMVTDDFTRLTLDTLALCAMGFRFNSFYTKELHPFIDAMGDFLTESGARTQRPPLPTWFYRNQEAKFWEDIQTLRTTAQEVLDERKSGDSDRKDLLAAMLKGVDSRSGNHMTDQSIIDNLITFLIAGHETTSGLLSFAFYELLKNPAEYRKAQQEVDEVVGKGPIKVEHMSKLPYISAILRETLRLQSPIAMFGVHAVEDTVLAGKYPVRKEDPVVLLIKKSHLDPAVYGDDADQFKPERMLDSEFEKLPKNAWKPFGNGVRGCIGRPFAWQEALLVMAMLLQNFNFVLDDPNYHLAYKQTLTIKPKGFHMRAMLRDGLTPTTLEKRLAGRASEEKKSSQAEQHAPINAKPTGEGKPMTILYGSNSGTCEAMAHRIAADAPQHGFQATTVDCMDTAANGNLPRDQPVIIVTASYEGDAPDNARHLVSYLESIEDKSALKDVSYAVFGCGHHDWASTFHRIPKLVDNKFEENGARRLAKMGVADAGDGEMFVAFESWEDETLWPALAEAYGITSDQESIKQGPSLKVTVTTPRTSALRADVQQAEVIAAKVLTAEGEPIKKHIEIKLPTDTSYRAGDYLAILPINPRATVSRVLRKFELPWDSHLIIEAGSQVPLPTNSSLPASDIFGAYVELAQPATKRNVLAISEATEEENDKNALKKLASEAYDDEVSAKRVSVLDLLEKFPSVKLPLGSFLAMLPPMRVRQYSISSSPMWKPTNVTLTFSLLEEPSKSGQGKYLGVATSYLNSLQPGDKLHVSVRPSHASFHLPQNPEQTPVICVAAGTGLAPFRGFVQERASLIEAGRKIAPLFLYYGCREPGRDDLYSDEFAAWEKIGAVNIRRAFSRTPEKSDGHKYVQDALWTDRKKIAELWENNAKLFVCGSKRVGSAVQDVAFRMRSAGAKLHGKELSDAEITEWWNELRNVRYATDVFD</sequence>
<evidence type="ECO:0000256" key="6">
    <source>
        <dbReference type="ARBA" id="ARBA00022643"/>
    </source>
</evidence>
<feature type="region of interest" description="Disordered" evidence="18">
    <location>
        <begin position="468"/>
        <end position="497"/>
    </location>
</feature>
<dbReference type="PROSITE" id="PS00086">
    <property type="entry name" value="CYTOCHROME_P450"/>
    <property type="match status" value="1"/>
</dbReference>
<evidence type="ECO:0000256" key="4">
    <source>
        <dbReference type="ARBA" id="ARBA00022617"/>
    </source>
</evidence>
<dbReference type="CDD" id="cd11068">
    <property type="entry name" value="CYP120A1"/>
    <property type="match status" value="1"/>
</dbReference>
<comment type="similarity">
    <text evidence="2 16">In the N-terminal section; belongs to the cytochrome P450 family.</text>
</comment>
<dbReference type="SUPFAM" id="SSF63380">
    <property type="entry name" value="Riboflavin synthase domain-like"/>
    <property type="match status" value="1"/>
</dbReference>
<dbReference type="InterPro" id="IPR002401">
    <property type="entry name" value="Cyt_P450_E_grp-I"/>
</dbReference>
<dbReference type="GO" id="GO:0070330">
    <property type="term" value="F:aromatase activity"/>
    <property type="evidence" value="ECO:0007669"/>
    <property type="project" value="UniProtKB-UniRule"/>
</dbReference>
<dbReference type="EMBL" id="JAGPXC010000002">
    <property type="protein sequence ID" value="KAH6656892.1"/>
    <property type="molecule type" value="Genomic_DNA"/>
</dbReference>
<dbReference type="InterPro" id="IPR003097">
    <property type="entry name" value="CysJ-like_FAD-binding"/>
</dbReference>
<comment type="cofactor">
    <cofactor evidence="16">
        <name>FAD</name>
        <dbReference type="ChEBI" id="CHEBI:57692"/>
    </cofactor>
    <cofactor evidence="16">
        <name>FMN</name>
        <dbReference type="ChEBI" id="CHEBI:58210"/>
    </cofactor>
</comment>
<dbReference type="OrthoDB" id="1470350at2759"/>
<evidence type="ECO:0000259" key="19">
    <source>
        <dbReference type="PROSITE" id="PS50902"/>
    </source>
</evidence>
<keyword evidence="6 16" id="KW-0288">FMN</keyword>
<dbReference type="CDD" id="cd06206">
    <property type="entry name" value="bifunctional_CYPOR"/>
    <property type="match status" value="1"/>
</dbReference>
<evidence type="ECO:0000256" key="1">
    <source>
        <dbReference type="ARBA" id="ARBA00001971"/>
    </source>
</evidence>
<evidence type="ECO:0000256" key="7">
    <source>
        <dbReference type="ARBA" id="ARBA00022723"/>
    </source>
</evidence>
<dbReference type="InterPro" id="IPR001433">
    <property type="entry name" value="OxRdtase_FAD/NAD-bd"/>
</dbReference>